<comment type="caution">
    <text evidence="6">The sequence shown here is derived from an EMBL/GenBank/DDBJ whole genome shotgun (WGS) entry which is preliminary data.</text>
</comment>
<evidence type="ECO:0000256" key="4">
    <source>
        <dbReference type="ARBA" id="ARBA00023263"/>
    </source>
</evidence>
<reference evidence="6" key="1">
    <citation type="submission" date="2020-09" db="EMBL/GenBank/DDBJ databases">
        <title>Emerging polyconal dissemination of OXA-244-producing E. coli in France.</title>
        <authorList>
            <person name="Emeraud C."/>
            <person name="Girlich D."/>
            <person name="Bonnin R.A."/>
            <person name="Jousset A.B."/>
            <person name="Naas T."/>
            <person name="Dortet L."/>
        </authorList>
    </citation>
    <scope>NUCLEOTIDE SEQUENCE</scope>
    <source>
        <strain evidence="6">225E3</strain>
    </source>
</reference>
<dbReference type="InterPro" id="IPR008966">
    <property type="entry name" value="Adhesion_dom_sf"/>
</dbReference>
<dbReference type="Gene3D" id="2.60.40.1090">
    <property type="entry name" value="Fimbrial-type adhesion domain"/>
    <property type="match status" value="1"/>
</dbReference>
<dbReference type="InterPro" id="IPR050263">
    <property type="entry name" value="Bact_Fimbrial_Adh_Pro"/>
</dbReference>
<dbReference type="SUPFAM" id="SSF49401">
    <property type="entry name" value="Bacterial adhesins"/>
    <property type="match status" value="1"/>
</dbReference>
<evidence type="ECO:0000256" key="1">
    <source>
        <dbReference type="ARBA" id="ARBA00004561"/>
    </source>
</evidence>
<feature type="non-terminal residue" evidence="6">
    <location>
        <position position="121"/>
    </location>
</feature>
<evidence type="ECO:0000256" key="2">
    <source>
        <dbReference type="ARBA" id="ARBA00006671"/>
    </source>
</evidence>
<dbReference type="InterPro" id="IPR036937">
    <property type="entry name" value="Adhesion_dom_fimbrial_sf"/>
</dbReference>
<gene>
    <name evidence="6" type="ORF">IH772_30255</name>
</gene>
<evidence type="ECO:0000259" key="5">
    <source>
        <dbReference type="Pfam" id="PF00419"/>
    </source>
</evidence>
<comment type="subcellular location">
    <subcellularLocation>
        <location evidence="1">Fimbrium</location>
    </subcellularLocation>
</comment>
<evidence type="ECO:0000256" key="3">
    <source>
        <dbReference type="ARBA" id="ARBA00022729"/>
    </source>
</evidence>
<dbReference type="Pfam" id="PF00419">
    <property type="entry name" value="Fimbrial"/>
    <property type="match status" value="1"/>
</dbReference>
<dbReference type="AlphaFoldDB" id="A0AAP1RC35"/>
<dbReference type="EMBL" id="JACZOI010000784">
    <property type="protein sequence ID" value="MBE0981362.1"/>
    <property type="molecule type" value="Genomic_DNA"/>
</dbReference>
<keyword evidence="3" id="KW-0732">Signal</keyword>
<dbReference type="GO" id="GO:0043709">
    <property type="term" value="P:cell adhesion involved in single-species biofilm formation"/>
    <property type="evidence" value="ECO:0007669"/>
    <property type="project" value="TreeGrafter"/>
</dbReference>
<dbReference type="GO" id="GO:0009289">
    <property type="term" value="C:pilus"/>
    <property type="evidence" value="ECO:0007669"/>
    <property type="project" value="UniProtKB-SubCell"/>
</dbReference>
<evidence type="ECO:0000313" key="7">
    <source>
        <dbReference type="Proteomes" id="UP000640866"/>
    </source>
</evidence>
<comment type="similarity">
    <text evidence="2">Belongs to the fimbrial protein family.</text>
</comment>
<dbReference type="InterPro" id="IPR000259">
    <property type="entry name" value="Adhesion_dom_fimbrial"/>
</dbReference>
<dbReference type="Proteomes" id="UP000640866">
    <property type="component" value="Unassembled WGS sequence"/>
</dbReference>
<feature type="domain" description="Fimbrial-type adhesion" evidence="5">
    <location>
        <begin position="3"/>
        <end position="106"/>
    </location>
</feature>
<dbReference type="PANTHER" id="PTHR33420:SF31">
    <property type="entry name" value="TYPE 1 FIMBRIN D-MANNOSE SPECIFIC ADHESIN"/>
    <property type="match status" value="1"/>
</dbReference>
<accession>A0AAP1RC35</accession>
<name>A0AAP1RC35_ECOLX</name>
<dbReference type="PANTHER" id="PTHR33420">
    <property type="entry name" value="FIMBRIAL SUBUNIT ELFA-RELATED"/>
    <property type="match status" value="1"/>
</dbReference>
<sequence length="121" mass="12638">MQVPQGCTINEGTSFTVNMPDVWASELSRAGAGAKPAGVTPVATTIPINCTNKDTDAVMTLVFDGNISATRDTNGKQSIIQAQDNPDVGIMIMDSQQNSVDLNALATSVGVPFRLVENQAA</sequence>
<organism evidence="6 7">
    <name type="scientific">Escherichia coli</name>
    <dbReference type="NCBI Taxonomy" id="562"/>
    <lineage>
        <taxon>Bacteria</taxon>
        <taxon>Pseudomonadati</taxon>
        <taxon>Pseudomonadota</taxon>
        <taxon>Gammaproteobacteria</taxon>
        <taxon>Enterobacterales</taxon>
        <taxon>Enterobacteriaceae</taxon>
        <taxon>Escherichia</taxon>
    </lineage>
</organism>
<proteinExistence type="inferred from homology"/>
<protein>
    <submittedName>
        <fullName evidence="6">Fimbrial protein</fullName>
    </submittedName>
</protein>
<evidence type="ECO:0000313" key="6">
    <source>
        <dbReference type="EMBL" id="MBE0981362.1"/>
    </source>
</evidence>
<keyword evidence="4" id="KW-0281">Fimbrium</keyword>